<dbReference type="RefSeq" id="WP_301415649.1">
    <property type="nucleotide sequence ID" value="NZ_CP098023.1"/>
</dbReference>
<dbReference type="InterPro" id="IPR036259">
    <property type="entry name" value="MFS_trans_sf"/>
</dbReference>
<feature type="transmembrane region" description="Helical" evidence="8">
    <location>
        <begin position="103"/>
        <end position="125"/>
    </location>
</feature>
<keyword evidence="6 8" id="KW-1133">Transmembrane helix</keyword>
<dbReference type="Gene3D" id="1.20.1720.10">
    <property type="entry name" value="Multidrug resistance protein D"/>
    <property type="match status" value="1"/>
</dbReference>
<keyword evidence="11" id="KW-1185">Reference proteome</keyword>
<keyword evidence="5 8" id="KW-0812">Transmembrane</keyword>
<comment type="similarity">
    <text evidence="2 8">Belongs to the major facilitator superfamily. Bcr/CmlA family.</text>
</comment>
<dbReference type="Proteomes" id="UP001321520">
    <property type="component" value="Chromosome"/>
</dbReference>
<evidence type="ECO:0000256" key="8">
    <source>
        <dbReference type="RuleBase" id="RU365088"/>
    </source>
</evidence>
<dbReference type="InterPro" id="IPR011701">
    <property type="entry name" value="MFS"/>
</dbReference>
<feature type="transmembrane region" description="Helical" evidence="8">
    <location>
        <begin position="137"/>
        <end position="155"/>
    </location>
</feature>
<dbReference type="InterPro" id="IPR020846">
    <property type="entry name" value="MFS_dom"/>
</dbReference>
<dbReference type="CDD" id="cd17320">
    <property type="entry name" value="MFS_MdfA_MDR_like"/>
    <property type="match status" value="1"/>
</dbReference>
<evidence type="ECO:0000256" key="7">
    <source>
        <dbReference type="ARBA" id="ARBA00023136"/>
    </source>
</evidence>
<feature type="domain" description="Major facilitator superfamily (MFS) profile" evidence="9">
    <location>
        <begin position="12"/>
        <end position="396"/>
    </location>
</feature>
<feature type="transmembrane region" description="Helical" evidence="8">
    <location>
        <begin position="282"/>
        <end position="303"/>
    </location>
</feature>
<name>A0ABY9EBY8_9GAMM</name>
<gene>
    <name evidence="10" type="ORF">M8T91_18245</name>
</gene>
<dbReference type="SUPFAM" id="SSF103473">
    <property type="entry name" value="MFS general substrate transporter"/>
    <property type="match status" value="1"/>
</dbReference>
<feature type="transmembrane region" description="Helical" evidence="8">
    <location>
        <begin position="47"/>
        <end position="67"/>
    </location>
</feature>
<keyword evidence="4" id="KW-1003">Cell membrane</keyword>
<comment type="subcellular location">
    <subcellularLocation>
        <location evidence="8">Cell inner membrane</location>
        <topology evidence="8">Multi-pass membrane protein</topology>
    </subcellularLocation>
    <subcellularLocation>
        <location evidence="1">Cell membrane</location>
        <topology evidence="1">Multi-pass membrane protein</topology>
    </subcellularLocation>
</comment>
<feature type="transmembrane region" description="Helical" evidence="8">
    <location>
        <begin position="373"/>
        <end position="392"/>
    </location>
</feature>
<keyword evidence="8" id="KW-0997">Cell inner membrane</keyword>
<dbReference type="PROSITE" id="PS50850">
    <property type="entry name" value="MFS"/>
    <property type="match status" value="1"/>
</dbReference>
<feature type="transmembrane region" description="Helical" evidence="8">
    <location>
        <begin position="348"/>
        <end position="367"/>
    </location>
</feature>
<dbReference type="InterPro" id="IPR004812">
    <property type="entry name" value="Efflux_drug-R_Bcr/CmlA"/>
</dbReference>
<evidence type="ECO:0000256" key="3">
    <source>
        <dbReference type="ARBA" id="ARBA00022448"/>
    </source>
</evidence>
<feature type="transmembrane region" description="Helical" evidence="8">
    <location>
        <begin position="167"/>
        <end position="185"/>
    </location>
</feature>
<reference evidence="10 11" key="1">
    <citation type="submission" date="2022-05" db="EMBL/GenBank/DDBJ databases">
        <title>Microbulbifer sp. nov., isolated from sponge.</title>
        <authorList>
            <person name="Gao L."/>
        </authorList>
    </citation>
    <scope>NUCLEOTIDE SEQUENCE [LARGE SCALE GENOMIC DNA]</scope>
    <source>
        <strain evidence="10 11">MI-G</strain>
    </source>
</reference>
<evidence type="ECO:0000256" key="6">
    <source>
        <dbReference type="ARBA" id="ARBA00022989"/>
    </source>
</evidence>
<evidence type="ECO:0000313" key="11">
    <source>
        <dbReference type="Proteomes" id="UP001321520"/>
    </source>
</evidence>
<feature type="transmembrane region" description="Helical" evidence="8">
    <location>
        <begin position="251"/>
        <end position="270"/>
    </location>
</feature>
<keyword evidence="7 8" id="KW-0472">Membrane</keyword>
<evidence type="ECO:0000256" key="1">
    <source>
        <dbReference type="ARBA" id="ARBA00004651"/>
    </source>
</evidence>
<evidence type="ECO:0000313" key="10">
    <source>
        <dbReference type="EMBL" id="WKD49802.1"/>
    </source>
</evidence>
<dbReference type="NCBIfam" id="TIGR00710">
    <property type="entry name" value="efflux_Bcr_CflA"/>
    <property type="match status" value="1"/>
</dbReference>
<accession>A0ABY9EBY8</accession>
<evidence type="ECO:0000256" key="4">
    <source>
        <dbReference type="ARBA" id="ARBA00022475"/>
    </source>
</evidence>
<feature type="transmembrane region" description="Helical" evidence="8">
    <location>
        <begin position="12"/>
        <end position="35"/>
    </location>
</feature>
<dbReference type="PANTHER" id="PTHR23502:SF132">
    <property type="entry name" value="POLYAMINE TRANSPORTER 2-RELATED"/>
    <property type="match status" value="1"/>
</dbReference>
<dbReference type="PANTHER" id="PTHR23502">
    <property type="entry name" value="MAJOR FACILITATOR SUPERFAMILY"/>
    <property type="match status" value="1"/>
</dbReference>
<evidence type="ECO:0000259" key="9">
    <source>
        <dbReference type="PROSITE" id="PS50850"/>
    </source>
</evidence>
<dbReference type="EMBL" id="CP098023">
    <property type="protein sequence ID" value="WKD49802.1"/>
    <property type="molecule type" value="Genomic_DNA"/>
</dbReference>
<proteinExistence type="inferred from homology"/>
<dbReference type="PRINTS" id="PR01036">
    <property type="entry name" value="TCRTETB"/>
</dbReference>
<dbReference type="Pfam" id="PF07690">
    <property type="entry name" value="MFS_1"/>
    <property type="match status" value="1"/>
</dbReference>
<keyword evidence="3 8" id="KW-0813">Transport</keyword>
<sequence>MSTMRRQNEIEFVSLIAIMSALGALSIDAVLPAMPQMAASLGMPEGNAAQLIVGVLFLGMTIGQLIYGPVSDCIGRRPTLLVGVVVFMLGSLVSALAENSMLFIAGRFLQGAGAAALRIVPLAIVRDRFEGALMARIMSWAMSIFILVPCIAPMLGQGILSLAGWRAIFWLLFTLSCITAVWSWVRQPETLPHDKRRSGGIAAILEGLSATLSNRITGSYLIALGLIQGVFMGYIMSAEQIYRGIFGVDNLFAFFFALAAISIGIASILNAKLVKHFGLEDICRFALLGVIAISGSIYILGLFAALPLYGFLAAVSSIFFCFGLLIGNMNTIALQPLGHVAGLANSTISFLSGCIALAFGWLISGIYTTSVQSLMLGALIAGLLSVIAVMWGSRSQVNIGESPSPQMINTGG</sequence>
<evidence type="ECO:0000256" key="2">
    <source>
        <dbReference type="ARBA" id="ARBA00006236"/>
    </source>
</evidence>
<protein>
    <recommendedName>
        <fullName evidence="8">Bcr/CflA family efflux transporter</fullName>
    </recommendedName>
</protein>
<feature type="transmembrane region" description="Helical" evidence="8">
    <location>
        <begin position="309"/>
        <end position="327"/>
    </location>
</feature>
<feature type="transmembrane region" description="Helical" evidence="8">
    <location>
        <begin position="218"/>
        <end position="236"/>
    </location>
</feature>
<evidence type="ECO:0000256" key="5">
    <source>
        <dbReference type="ARBA" id="ARBA00022692"/>
    </source>
</evidence>
<feature type="transmembrane region" description="Helical" evidence="8">
    <location>
        <begin position="79"/>
        <end position="97"/>
    </location>
</feature>
<organism evidence="10 11">
    <name type="scientific">Microbulbifer spongiae</name>
    <dbReference type="NCBI Taxonomy" id="2944933"/>
    <lineage>
        <taxon>Bacteria</taxon>
        <taxon>Pseudomonadati</taxon>
        <taxon>Pseudomonadota</taxon>
        <taxon>Gammaproteobacteria</taxon>
        <taxon>Cellvibrionales</taxon>
        <taxon>Microbulbiferaceae</taxon>
        <taxon>Microbulbifer</taxon>
    </lineage>
</organism>